<dbReference type="EMBL" id="FQVC01000001">
    <property type="protein sequence ID" value="SHE38496.1"/>
    <property type="molecule type" value="Genomic_DNA"/>
</dbReference>
<organism evidence="1 2">
    <name type="scientific">Devosia limi DSM 17137</name>
    <dbReference type="NCBI Taxonomy" id="1121477"/>
    <lineage>
        <taxon>Bacteria</taxon>
        <taxon>Pseudomonadati</taxon>
        <taxon>Pseudomonadota</taxon>
        <taxon>Alphaproteobacteria</taxon>
        <taxon>Hyphomicrobiales</taxon>
        <taxon>Devosiaceae</taxon>
        <taxon>Devosia</taxon>
    </lineage>
</organism>
<protein>
    <submittedName>
        <fullName evidence="1">Uncharacterized protein</fullName>
    </submittedName>
</protein>
<sequence>MNRAWHEAHPIPAKATLAQRVDWHLEHARECGCREMPESVKRELERRGEVVPVRKG</sequence>
<accession>A0A1M4T203</accession>
<proteinExistence type="predicted"/>
<evidence type="ECO:0000313" key="1">
    <source>
        <dbReference type="EMBL" id="SHE38496.1"/>
    </source>
</evidence>
<name>A0A1M4T203_9HYPH</name>
<dbReference type="AlphaFoldDB" id="A0A1M4T203"/>
<dbReference type="Proteomes" id="UP000184533">
    <property type="component" value="Unassembled WGS sequence"/>
</dbReference>
<evidence type="ECO:0000313" key="2">
    <source>
        <dbReference type="Proteomes" id="UP000184533"/>
    </source>
</evidence>
<gene>
    <name evidence="1" type="ORF">SAMN02745223_00238</name>
</gene>
<reference evidence="1 2" key="1">
    <citation type="submission" date="2016-11" db="EMBL/GenBank/DDBJ databases">
        <authorList>
            <person name="Jaros S."/>
            <person name="Januszkiewicz K."/>
            <person name="Wedrychowicz H."/>
        </authorList>
    </citation>
    <scope>NUCLEOTIDE SEQUENCE [LARGE SCALE GENOMIC DNA]</scope>
    <source>
        <strain evidence="1 2">DSM 17137</strain>
    </source>
</reference>